<accession>A0ABV6H8H3</accession>
<dbReference type="SUPFAM" id="SSF88697">
    <property type="entry name" value="PUA domain-like"/>
    <property type="match status" value="1"/>
</dbReference>
<dbReference type="Pfam" id="PF13020">
    <property type="entry name" value="NOV_C"/>
    <property type="match status" value="1"/>
</dbReference>
<dbReference type="InterPro" id="IPR024975">
    <property type="entry name" value="NOV_C"/>
</dbReference>
<proteinExistence type="predicted"/>
<evidence type="ECO:0000259" key="2">
    <source>
        <dbReference type="Pfam" id="PF13020"/>
    </source>
</evidence>
<reference evidence="3 4" key="1">
    <citation type="submission" date="2024-09" db="EMBL/GenBank/DDBJ databases">
        <authorList>
            <person name="Sun Q."/>
            <person name="Mori K."/>
        </authorList>
    </citation>
    <scope>NUCLEOTIDE SEQUENCE [LARGE SCALE GENOMIC DNA]</scope>
    <source>
        <strain evidence="3 4">CCM 7957</strain>
    </source>
</reference>
<dbReference type="Pfam" id="PF01878">
    <property type="entry name" value="EVE"/>
    <property type="match status" value="1"/>
</dbReference>
<dbReference type="InterPro" id="IPR015947">
    <property type="entry name" value="PUA-like_sf"/>
</dbReference>
<dbReference type="InterPro" id="IPR002740">
    <property type="entry name" value="EVE_domain"/>
</dbReference>
<name>A0ABV6H8H3_9ACTN</name>
<evidence type="ECO:0000313" key="4">
    <source>
        <dbReference type="Proteomes" id="UP001589783"/>
    </source>
</evidence>
<evidence type="ECO:0000259" key="1">
    <source>
        <dbReference type="Pfam" id="PF01878"/>
    </source>
</evidence>
<comment type="caution">
    <text evidence="3">The sequence shown here is derived from an EMBL/GenBank/DDBJ whole genome shotgun (WGS) entry which is preliminary data.</text>
</comment>
<protein>
    <submittedName>
        <fullName evidence="3">DUF3883 domain-containing protein</fullName>
    </submittedName>
</protein>
<gene>
    <name evidence="3" type="ORF">ACFFJD_09695</name>
</gene>
<organism evidence="3 4">
    <name type="scientific">Gordonia phosphorivorans</name>
    <dbReference type="NCBI Taxonomy" id="1056982"/>
    <lineage>
        <taxon>Bacteria</taxon>
        <taxon>Bacillati</taxon>
        <taxon>Actinomycetota</taxon>
        <taxon>Actinomycetes</taxon>
        <taxon>Mycobacteriales</taxon>
        <taxon>Gordoniaceae</taxon>
        <taxon>Gordonia</taxon>
    </lineage>
</organism>
<sequence>MTVPDDGLAMFVAEVARHGGTANRRPGLEALLDVTAPTGRTSVVKLKTKQRGDWQAQKTDGRVRDRNPLDAWVFVDVNEPISNARIVDAEWMRADIQDLVDEWLAADPSRDANTQRHHKIEESRVAEWVGRWDLLGLSGGKSATTPAGKTSSQRAVTEENLGAWVFICNPDVWKLQEFIEDDNNWIDSWSVVDNYRSAMIREGQRAVLWVSESKGRTIARGVHGLGWTTGTRYEVVGTVDGDDGYWANKQKQTDVGWLAPTDITLMDTPLDADTLRNHPGLADLEILRTPYTSNPSWLSAEQVAALEELVGEWPEPDPFAGPPITVSAGGARRGDPETNRLVEHAAIDEVIAHYESQDYTVENVDSQNLGWDLTCTAPDGTIRRVEVKGVGGQQPSILLTRNELRSAREDQNWELAVVTRALSAPLLQIFPADEVIDAAVGYVYQVDLHDR</sequence>
<dbReference type="RefSeq" id="WP_382363539.1">
    <property type="nucleotide sequence ID" value="NZ_JBHLWV010000020.1"/>
</dbReference>
<feature type="domain" description="Protein NO VEIN C-terminal" evidence="2">
    <location>
        <begin position="343"/>
        <end position="425"/>
    </location>
</feature>
<dbReference type="EMBL" id="JBHLWV010000020">
    <property type="protein sequence ID" value="MFC0315120.1"/>
    <property type="molecule type" value="Genomic_DNA"/>
</dbReference>
<evidence type="ECO:0000313" key="3">
    <source>
        <dbReference type="EMBL" id="MFC0315120.1"/>
    </source>
</evidence>
<feature type="domain" description="EVE" evidence="1">
    <location>
        <begin position="164"/>
        <end position="293"/>
    </location>
</feature>
<keyword evidence="4" id="KW-1185">Reference proteome</keyword>
<dbReference type="Proteomes" id="UP001589783">
    <property type="component" value="Unassembled WGS sequence"/>
</dbReference>